<dbReference type="InterPro" id="IPR003661">
    <property type="entry name" value="HisK_dim/P_dom"/>
</dbReference>
<evidence type="ECO:0000256" key="2">
    <source>
        <dbReference type="ARBA" id="ARBA00004429"/>
    </source>
</evidence>
<feature type="modified residue" description="Phosphohistidine" evidence="16">
    <location>
        <position position="1143"/>
    </location>
</feature>
<feature type="modified residue" description="4-aspartylphosphate" evidence="17">
    <location>
        <position position="1003"/>
    </location>
</feature>
<evidence type="ECO:0000256" key="5">
    <source>
        <dbReference type="ARBA" id="ARBA00022519"/>
    </source>
</evidence>
<evidence type="ECO:0000256" key="13">
    <source>
        <dbReference type="ARBA" id="ARBA00022989"/>
    </source>
</evidence>
<dbReference type="InterPro" id="IPR049870">
    <property type="entry name" value="BvgS-like_periplasmic1"/>
</dbReference>
<comment type="caution">
    <text evidence="22">The sequence shown here is derived from an EMBL/GenBank/DDBJ whole genome shotgun (WGS) entry which is preliminary data.</text>
</comment>
<dbReference type="Pfam" id="PF02518">
    <property type="entry name" value="HATPase_c"/>
    <property type="match status" value="1"/>
</dbReference>
<feature type="transmembrane region" description="Helical" evidence="18">
    <location>
        <begin position="535"/>
        <end position="555"/>
    </location>
</feature>
<dbReference type="Pfam" id="PF00072">
    <property type="entry name" value="Response_reg"/>
    <property type="match status" value="1"/>
</dbReference>
<dbReference type="InterPro" id="IPR004358">
    <property type="entry name" value="Sig_transdc_His_kin-like_C"/>
</dbReference>
<dbReference type="CDD" id="cd00088">
    <property type="entry name" value="HPT"/>
    <property type="match status" value="1"/>
</dbReference>
<dbReference type="Gene3D" id="3.30.450.20">
    <property type="entry name" value="PAS domain"/>
    <property type="match status" value="1"/>
</dbReference>
<keyword evidence="14" id="KW-0902">Two-component regulatory system</keyword>
<dbReference type="CDD" id="cd00082">
    <property type="entry name" value="HisKA"/>
    <property type="match status" value="1"/>
</dbReference>
<dbReference type="CDD" id="cd13707">
    <property type="entry name" value="PBP2_BvgS_D2"/>
    <property type="match status" value="1"/>
</dbReference>
<evidence type="ECO:0000313" key="22">
    <source>
        <dbReference type="EMBL" id="MEI2681983.1"/>
    </source>
</evidence>
<dbReference type="InterPro" id="IPR035965">
    <property type="entry name" value="PAS-like_dom_sf"/>
</dbReference>
<keyword evidence="5" id="KW-0997">Cell inner membrane</keyword>
<keyword evidence="7" id="KW-0808">Transferase</keyword>
<evidence type="ECO:0000259" key="21">
    <source>
        <dbReference type="PROSITE" id="PS50894"/>
    </source>
</evidence>
<dbReference type="CDD" id="cd16922">
    <property type="entry name" value="HATPase_EvgS-ArcB-TorS-like"/>
    <property type="match status" value="1"/>
</dbReference>
<keyword evidence="11" id="KW-0418">Kinase</keyword>
<evidence type="ECO:0000259" key="19">
    <source>
        <dbReference type="PROSITE" id="PS50109"/>
    </source>
</evidence>
<dbReference type="SMART" id="SM00062">
    <property type="entry name" value="PBPb"/>
    <property type="match status" value="2"/>
</dbReference>
<evidence type="ECO:0000256" key="3">
    <source>
        <dbReference type="ARBA" id="ARBA00012438"/>
    </source>
</evidence>
<keyword evidence="9" id="KW-0732">Signal</keyword>
<dbReference type="SMART" id="SM00448">
    <property type="entry name" value="REC"/>
    <property type="match status" value="1"/>
</dbReference>
<keyword evidence="23" id="KW-1185">Reference proteome</keyword>
<dbReference type="InterPro" id="IPR001789">
    <property type="entry name" value="Sig_transdc_resp-reg_receiver"/>
</dbReference>
<dbReference type="EC" id="2.7.13.3" evidence="3"/>
<dbReference type="InterPro" id="IPR003594">
    <property type="entry name" value="HATPase_dom"/>
</dbReference>
<dbReference type="Gene3D" id="3.40.50.2300">
    <property type="match status" value="1"/>
</dbReference>
<sequence length="1203" mass="134902">MLIVVALLAGFSVSAAEAPAEPPEPLQINSRESYSPHQFSLSDYEWRWLGQKRELKVGVWLAETPPFDMFTEAGKFEGIDADYTLLLTQYLGLRSQVLRYDSRDAALQALKNNQVDLVLDPNGNPLPSYSSLIGSDPFMEDRPTLIRRIDAPVSNINLDKRPLHLAVASSYLDSAWLNQHFPEAHIKRFNDDSAALASLAFGDSDFYLGNLTTASYLIGRNYNNLLAVQSIFPARAPGSRFLLRSEDQLLVNAVNKVIAAIPPSQNQVIYQQWSEGSDMLPAQQRLQLTEAEKRWLSAHRTIPVVVNSLYAPFTMFDHNGDFYGISADILRLIRLRTGLNFTPVQVDSVGDMFSAVKEGKGLFIGAISYSTLRDSSLRFSRPYFSSPFVLVVNRKTALPFTLSAKVRIAITANNQLIPELKQRYPGIQLLTVDNASLAMQMVNEGKADAAIHTLAGAGYMIDRYFRDDLKIATTMDESNPAQLAFAVRRDQPELYSILNKALADISPRSLTRVINKWQTTPDVRLDTWTAYRKQFWLLGAITAVIGLTSLVWIYYLRRQIAARRKAQFSLQSQLQFSDTLLNSVQVPVYVIDLNGGLVLFNDPWQQFFKAERLTQARGSIAQSDNPLHVIWQSMAGEVKSAHQQNFSLFNGESWRSVTHKAVPYVDDKQQVIGLICSWVDITEHQSLTSELSEARERAEQANRAKSTFLATMSHEIRTPVSAIIGLLELAVSAPGKKTDEDEPVRVAWESARSLMGIIGDILDMARIESGKLELAPEWVRTRELAPPVVRVFEGLARQKSLVLRYAEPNVMPYELHIDALRFRQILSNLVSNAIKFTEKGGVDVDINLLKQSPGEVILSVTVNDSGRGIEITEQRDIFNPWVQAQAGRKQSGSGLGLAICSQLVQMMGGNIFMESQPGNGTRVTFTLTVPARDYTPAAVSAPTDADDGDITSLRILAVDDHPANLMLLRRQLARLGHTISEACDGEQGWEMWQQQEFDLVITDCSMPGMDGLELTRLIRQHQHQQRPVMIVGLTANAWPEERARCQQAGMDDCMFKPLQLPQLKTMLRQVSRQLGETQIPTEERPVTLEQLVNFPALQQLTQNDDELLHELLQTTSATNQQDLVQAGDLVELEDWPELAKCIHRLSGAAQIISAFKVEALCRELESVCREENVDRQRVHQLWQQVQKDSQVLEAAMQRWLSQD</sequence>
<evidence type="ECO:0000256" key="11">
    <source>
        <dbReference type="ARBA" id="ARBA00022777"/>
    </source>
</evidence>
<evidence type="ECO:0000256" key="14">
    <source>
        <dbReference type="ARBA" id="ARBA00023012"/>
    </source>
</evidence>
<gene>
    <name evidence="22" type="ORF">V8N49_09965</name>
</gene>
<dbReference type="InterPro" id="IPR049871">
    <property type="entry name" value="BvgS-like_periplasmic2"/>
</dbReference>
<keyword evidence="8 18" id="KW-0812">Transmembrane</keyword>
<dbReference type="InterPro" id="IPR036890">
    <property type="entry name" value="HATPase_C_sf"/>
</dbReference>
<keyword evidence="12" id="KW-0067">ATP-binding</keyword>
<dbReference type="PANTHER" id="PTHR43047:SF72">
    <property type="entry name" value="OSMOSENSING HISTIDINE PROTEIN KINASE SLN1"/>
    <property type="match status" value="1"/>
</dbReference>
<dbReference type="SUPFAM" id="SSF47384">
    <property type="entry name" value="Homodimeric domain of signal transducing histidine kinase"/>
    <property type="match status" value="1"/>
</dbReference>
<evidence type="ECO:0000256" key="18">
    <source>
        <dbReference type="SAM" id="Phobius"/>
    </source>
</evidence>
<dbReference type="Gene3D" id="3.30.565.10">
    <property type="entry name" value="Histidine kinase-like ATPase, C-terminal domain"/>
    <property type="match status" value="1"/>
</dbReference>
<dbReference type="InterPro" id="IPR036641">
    <property type="entry name" value="HPT_dom_sf"/>
</dbReference>
<dbReference type="Pfam" id="PF00512">
    <property type="entry name" value="HisKA"/>
    <property type="match status" value="1"/>
</dbReference>
<comment type="subcellular location">
    <subcellularLocation>
        <location evidence="2">Cell inner membrane</location>
        <topology evidence="2">Multi-pass membrane protein</topology>
    </subcellularLocation>
</comment>
<evidence type="ECO:0000256" key="1">
    <source>
        <dbReference type="ARBA" id="ARBA00000085"/>
    </source>
</evidence>
<dbReference type="SUPFAM" id="SSF55874">
    <property type="entry name" value="ATPase domain of HSP90 chaperone/DNA topoisomerase II/histidine kinase"/>
    <property type="match status" value="1"/>
</dbReference>
<feature type="domain" description="Histidine kinase" evidence="19">
    <location>
        <begin position="711"/>
        <end position="931"/>
    </location>
</feature>
<keyword evidence="4" id="KW-1003">Cell membrane</keyword>
<dbReference type="SMART" id="SM00388">
    <property type="entry name" value="HisKA"/>
    <property type="match status" value="1"/>
</dbReference>
<evidence type="ECO:0000256" key="8">
    <source>
        <dbReference type="ARBA" id="ARBA00022692"/>
    </source>
</evidence>
<dbReference type="InterPro" id="IPR001638">
    <property type="entry name" value="Solute-binding_3/MltF_N"/>
</dbReference>
<dbReference type="Gene3D" id="1.20.120.160">
    <property type="entry name" value="HPT domain"/>
    <property type="match status" value="1"/>
</dbReference>
<dbReference type="PRINTS" id="PR00344">
    <property type="entry name" value="BCTRLSENSOR"/>
</dbReference>
<keyword evidence="13 18" id="KW-1133">Transmembrane helix</keyword>
<dbReference type="InterPro" id="IPR008207">
    <property type="entry name" value="Sig_transdc_His_kin_Hpt_dom"/>
</dbReference>
<dbReference type="Pfam" id="PF01627">
    <property type="entry name" value="Hpt"/>
    <property type="match status" value="1"/>
</dbReference>
<dbReference type="Gene3D" id="3.40.190.10">
    <property type="entry name" value="Periplasmic binding protein-like II"/>
    <property type="match status" value="4"/>
</dbReference>
<evidence type="ECO:0000256" key="7">
    <source>
        <dbReference type="ARBA" id="ARBA00022679"/>
    </source>
</evidence>
<dbReference type="PROSITE" id="PS50110">
    <property type="entry name" value="RESPONSE_REGULATORY"/>
    <property type="match status" value="1"/>
</dbReference>
<dbReference type="InterPro" id="IPR005467">
    <property type="entry name" value="His_kinase_dom"/>
</dbReference>
<dbReference type="Proteomes" id="UP001306592">
    <property type="component" value="Unassembled WGS sequence"/>
</dbReference>
<evidence type="ECO:0000256" key="15">
    <source>
        <dbReference type="ARBA" id="ARBA00023136"/>
    </source>
</evidence>
<dbReference type="CDD" id="cd13705">
    <property type="entry name" value="PBP2_BvgS_D1"/>
    <property type="match status" value="1"/>
</dbReference>
<reference evidence="22 23" key="1">
    <citation type="submission" date="2024-02" db="EMBL/GenBank/DDBJ databases">
        <title>First report Erwinia aphidicola in onion in Chile.</title>
        <authorList>
            <person name="Valenzuela M."/>
            <person name="Pena M."/>
            <person name="Dutta B."/>
        </authorList>
    </citation>
    <scope>NUCLEOTIDE SEQUENCE [LARGE SCALE GENOMIC DNA]</scope>
    <source>
        <strain evidence="22 23">QCJ3A</strain>
    </source>
</reference>
<dbReference type="InterPro" id="IPR036097">
    <property type="entry name" value="HisK_dim/P_sf"/>
</dbReference>
<dbReference type="SUPFAM" id="SSF52172">
    <property type="entry name" value="CheY-like"/>
    <property type="match status" value="1"/>
</dbReference>
<dbReference type="PROSITE" id="PS50894">
    <property type="entry name" value="HPT"/>
    <property type="match status" value="1"/>
</dbReference>
<evidence type="ECO:0000256" key="10">
    <source>
        <dbReference type="ARBA" id="ARBA00022741"/>
    </source>
</evidence>
<evidence type="ECO:0000256" key="9">
    <source>
        <dbReference type="ARBA" id="ARBA00022729"/>
    </source>
</evidence>
<feature type="domain" description="HPt" evidence="21">
    <location>
        <begin position="1104"/>
        <end position="1199"/>
    </location>
</feature>
<dbReference type="RefSeq" id="WP_336203067.1">
    <property type="nucleotide sequence ID" value="NZ_JBANEI010000005.1"/>
</dbReference>
<keyword evidence="10" id="KW-0547">Nucleotide-binding</keyword>
<evidence type="ECO:0000256" key="16">
    <source>
        <dbReference type="PROSITE-ProRule" id="PRU00110"/>
    </source>
</evidence>
<protein>
    <recommendedName>
        <fullName evidence="3">histidine kinase</fullName>
        <ecNumber evidence="3">2.7.13.3</ecNumber>
    </recommendedName>
</protein>
<dbReference type="PANTHER" id="PTHR43047">
    <property type="entry name" value="TWO-COMPONENT HISTIDINE PROTEIN KINASE"/>
    <property type="match status" value="1"/>
</dbReference>
<keyword evidence="15 18" id="KW-0472">Membrane</keyword>
<dbReference type="Gene3D" id="1.10.287.130">
    <property type="match status" value="1"/>
</dbReference>
<proteinExistence type="predicted"/>
<evidence type="ECO:0000313" key="23">
    <source>
        <dbReference type="Proteomes" id="UP001306592"/>
    </source>
</evidence>
<dbReference type="PROSITE" id="PS50109">
    <property type="entry name" value="HIS_KIN"/>
    <property type="match status" value="1"/>
</dbReference>
<evidence type="ECO:0000256" key="4">
    <source>
        <dbReference type="ARBA" id="ARBA00022475"/>
    </source>
</evidence>
<name>A0ABU8DGE0_ERWAP</name>
<evidence type="ECO:0000256" key="17">
    <source>
        <dbReference type="PROSITE-ProRule" id="PRU00169"/>
    </source>
</evidence>
<dbReference type="SUPFAM" id="SSF47226">
    <property type="entry name" value="Histidine-containing phosphotransfer domain, HPT domain"/>
    <property type="match status" value="1"/>
</dbReference>
<evidence type="ECO:0000259" key="20">
    <source>
        <dbReference type="PROSITE" id="PS50110"/>
    </source>
</evidence>
<keyword evidence="6 17" id="KW-0597">Phosphoprotein</keyword>
<dbReference type="CDD" id="cd17546">
    <property type="entry name" value="REC_hyHK_CKI1_RcsC-like"/>
    <property type="match status" value="1"/>
</dbReference>
<accession>A0ABU8DGE0</accession>
<organism evidence="22 23">
    <name type="scientific">Erwinia aphidicola</name>
    <dbReference type="NCBI Taxonomy" id="68334"/>
    <lineage>
        <taxon>Bacteria</taxon>
        <taxon>Pseudomonadati</taxon>
        <taxon>Pseudomonadota</taxon>
        <taxon>Gammaproteobacteria</taxon>
        <taxon>Enterobacterales</taxon>
        <taxon>Erwiniaceae</taxon>
        <taxon>Erwinia</taxon>
    </lineage>
</organism>
<evidence type="ECO:0000256" key="12">
    <source>
        <dbReference type="ARBA" id="ARBA00022840"/>
    </source>
</evidence>
<dbReference type="EMBL" id="JBANEI010000005">
    <property type="protein sequence ID" value="MEI2681983.1"/>
    <property type="molecule type" value="Genomic_DNA"/>
</dbReference>
<dbReference type="SUPFAM" id="SSF55785">
    <property type="entry name" value="PYP-like sensor domain (PAS domain)"/>
    <property type="match status" value="1"/>
</dbReference>
<comment type="catalytic activity">
    <reaction evidence="1">
        <text>ATP + protein L-histidine = ADP + protein N-phospho-L-histidine.</text>
        <dbReference type="EC" id="2.7.13.3"/>
    </reaction>
</comment>
<dbReference type="SUPFAM" id="SSF53850">
    <property type="entry name" value="Periplasmic binding protein-like II"/>
    <property type="match status" value="2"/>
</dbReference>
<dbReference type="SMART" id="SM00387">
    <property type="entry name" value="HATPase_c"/>
    <property type="match status" value="1"/>
</dbReference>
<feature type="domain" description="Response regulatory" evidence="20">
    <location>
        <begin position="954"/>
        <end position="1071"/>
    </location>
</feature>
<dbReference type="InterPro" id="IPR011006">
    <property type="entry name" value="CheY-like_superfamily"/>
</dbReference>
<evidence type="ECO:0000256" key="6">
    <source>
        <dbReference type="ARBA" id="ARBA00022553"/>
    </source>
</evidence>
<dbReference type="Pfam" id="PF00497">
    <property type="entry name" value="SBP_bac_3"/>
    <property type="match status" value="2"/>
</dbReference>